<keyword evidence="1" id="KW-0808">Transferase</keyword>
<proteinExistence type="predicted"/>
<dbReference type="AlphaFoldDB" id="A0A222FKL8"/>
<reference evidence="1 2" key="1">
    <citation type="submission" date="2017-07" db="EMBL/GenBank/DDBJ databases">
        <title>Annotated genome sequence of Bacterioplanes sanyensis isolated from Red Sea.</title>
        <authorList>
            <person name="Rehman Z.U."/>
        </authorList>
    </citation>
    <scope>NUCLEOTIDE SEQUENCE [LARGE SCALE GENOMIC DNA]</scope>
    <source>
        <strain evidence="1 2">NV9</strain>
    </source>
</reference>
<dbReference type="GO" id="GO:0016740">
    <property type="term" value="F:transferase activity"/>
    <property type="evidence" value="ECO:0007669"/>
    <property type="project" value="UniProtKB-KW"/>
</dbReference>
<dbReference type="Proteomes" id="UP000202440">
    <property type="component" value="Chromosome"/>
</dbReference>
<dbReference type="OrthoDB" id="9776898at2"/>
<dbReference type="EMBL" id="CP022530">
    <property type="protein sequence ID" value="ASP39558.1"/>
    <property type="molecule type" value="Genomic_DNA"/>
</dbReference>
<dbReference type="RefSeq" id="WP_094060736.1">
    <property type="nucleotide sequence ID" value="NZ_CP022530.1"/>
</dbReference>
<dbReference type="Pfam" id="PF04339">
    <property type="entry name" value="FemAB_like"/>
    <property type="match status" value="1"/>
</dbReference>
<gene>
    <name evidence="1" type="ORF">CHH28_13115</name>
</gene>
<dbReference type="KEGG" id="bsan:CHH28_13115"/>
<evidence type="ECO:0000313" key="1">
    <source>
        <dbReference type="EMBL" id="ASP39558.1"/>
    </source>
</evidence>
<dbReference type="InterPro" id="IPR007434">
    <property type="entry name" value="FemAB-like"/>
</dbReference>
<name>A0A222FKL8_9GAMM</name>
<dbReference type="SUPFAM" id="SSF55729">
    <property type="entry name" value="Acyl-CoA N-acyltransferases (Nat)"/>
    <property type="match status" value="1"/>
</dbReference>
<sequence>MALFRIFTSIHQVDTTDWQRRLASRYPFLCHAFLAALEDSASIGGDSGWQPMYLLSDELALPCFIKQHSYGEYVFDWSWAEAYERHGLDYYPKLLCAAPFTPATGPRLLSQGKDISAEQLQAALEALAHLCQRHNWSGWHLNFFQPSQQALLQQQDCHVRIGCQFHWRNRDYATFDEFLQTFTSRKRKNVNKERKKVQQQLTLTRLTGDDIRADDIHQFYQCYQLTYLKRYSRGYLNEAFFQQLRTSMAEQLLLVRASENDKPVAYALYLFDDTTLYGRYWGSLDNYDGLHFEACYYQGIEFCIEHQLQRFDPGTQGEHKISRGFEPTLTYSAHWLRQPEFHTAVGNFCEEEAEHVRRYQADAATLLPFRADT</sequence>
<protein>
    <submittedName>
        <fullName evidence="1">GNAT family N-acetyltransferase</fullName>
    </submittedName>
</protein>
<organism evidence="1 2">
    <name type="scientific">Bacterioplanes sanyensis</name>
    <dbReference type="NCBI Taxonomy" id="1249553"/>
    <lineage>
        <taxon>Bacteria</taxon>
        <taxon>Pseudomonadati</taxon>
        <taxon>Pseudomonadota</taxon>
        <taxon>Gammaproteobacteria</taxon>
        <taxon>Oceanospirillales</taxon>
        <taxon>Oceanospirillaceae</taxon>
        <taxon>Bacterioplanes</taxon>
    </lineage>
</organism>
<dbReference type="InterPro" id="IPR016181">
    <property type="entry name" value="Acyl_CoA_acyltransferase"/>
</dbReference>
<dbReference type="Gene3D" id="3.40.630.30">
    <property type="match status" value="1"/>
</dbReference>
<accession>A0A222FKL8</accession>
<dbReference type="PANTHER" id="PTHR47017">
    <property type="entry name" value="ACYL-COA"/>
    <property type="match status" value="1"/>
</dbReference>
<evidence type="ECO:0000313" key="2">
    <source>
        <dbReference type="Proteomes" id="UP000202440"/>
    </source>
</evidence>
<dbReference type="PANTHER" id="PTHR47017:SF1">
    <property type="entry name" value="ACYL-COA"/>
    <property type="match status" value="1"/>
</dbReference>
<keyword evidence="2" id="KW-1185">Reference proteome</keyword>